<keyword evidence="2" id="KW-1185">Reference proteome</keyword>
<reference evidence="1 2" key="1">
    <citation type="submission" date="2017-05" db="EMBL/GenBank/DDBJ databases">
        <title>The isolation and characterization of 16 novel Shigella-infecting phages from the environment.</title>
        <authorList>
            <person name="Doore S.M."/>
            <person name="Schrad J.R."/>
            <person name="Dover J.A."/>
            <person name="Parent K.N."/>
        </authorList>
    </citation>
    <scope>NUCLEOTIDE SEQUENCE [LARGE SCALE GENOMIC DNA]</scope>
</reference>
<protein>
    <submittedName>
        <fullName evidence="1">Uncharacterized protein</fullName>
    </submittedName>
</protein>
<gene>
    <name evidence="1" type="ORF">St162_gp12</name>
</gene>
<dbReference type="Proteomes" id="UP000221254">
    <property type="component" value="Segment"/>
</dbReference>
<organism evidence="1 2">
    <name type="scientific">Salmonella phage St162</name>
    <dbReference type="NCBI Taxonomy" id="2024312"/>
    <lineage>
        <taxon>Viruses</taxon>
        <taxon>Duplodnaviria</taxon>
        <taxon>Heunggongvirae</taxon>
        <taxon>Uroviricota</taxon>
        <taxon>Caudoviricetes</taxon>
        <taxon>Sarkviridae</taxon>
        <taxon>Guernseyvirinae</taxon>
        <taxon>Cornellvirus</taxon>
        <taxon>Cornellvirus St162</taxon>
    </lineage>
</organism>
<accession>A0A291AX48</accession>
<proteinExistence type="predicted"/>
<sequence>MIDLIEKLKAAEQNTAGMFEIDEDTICQLMSFLQSIPSAISVHEAIDHMENHEICTSINVAYKYGWNDCRKAVTGV</sequence>
<evidence type="ECO:0000313" key="1">
    <source>
        <dbReference type="EMBL" id="ATE85597.1"/>
    </source>
</evidence>
<dbReference type="EMBL" id="MF158037">
    <property type="protein sequence ID" value="ATE85597.1"/>
    <property type="molecule type" value="Genomic_DNA"/>
</dbReference>
<evidence type="ECO:0000313" key="2">
    <source>
        <dbReference type="Proteomes" id="UP000221254"/>
    </source>
</evidence>
<name>A0A291AX48_9CAUD</name>